<dbReference type="KEGG" id="pchm:VFPPC_04113"/>
<dbReference type="GO" id="GO:0000287">
    <property type="term" value="F:magnesium ion binding"/>
    <property type="evidence" value="ECO:0007669"/>
    <property type="project" value="TreeGrafter"/>
</dbReference>
<dbReference type="Proteomes" id="UP000078397">
    <property type="component" value="Unassembled WGS sequence"/>
</dbReference>
<evidence type="ECO:0000256" key="6">
    <source>
        <dbReference type="ARBA" id="ARBA00022989"/>
    </source>
</evidence>
<sequence>MTSEKKSDEEKASPDPPRPRTSSDLRVTYDLGINTQNLSPRGAETRKRSSRSDTDIYREPFSPVLLRRRTSRAGTFKTIDDCDEFDTYGALPGWQPGSEPGYDPELPDGGHASMPTLSAECDITVVDFSLERMVKRQFDNDTFIAFLEKPKESWAKCRWINVNGLSWDVIQAVGTKKGLHKLALEDIMNVRNRTKADWYPNHAFIIMTLQKLVHIVDDDSSSTSSSSNRTYSTIKQWFKSLGRKPPKQSEMDPEHHIRDANGAPILSDGSTLQETHMMRSIQRYHASGNEARTEYMERHSSLAPYNMAVSAEQVSIFLTNDNTVISFFETSAEDVERPIVTRLSTPGTILRESCDASLLVQAIIDAIIDLAIPLTAVYTDILGDIELDVLTSPSIRQCRLLYICISEINKMLRYLNPIDNLVNVLRDHRTYMSQEQATRELENPASGVIVTPLTHTYLGDVLDHCIIITEAMGQLKQSSENLINLIFNTISANQSSSMQQLTMVTIIFLPLTFITGFFGQNFAEEGFPEIHHGIWYFWACAVPTALATMIILMREMIYAWFVKVVQRQRILSSRKKKKRRPRRL</sequence>
<keyword evidence="4" id="KW-1003">Cell membrane</keyword>
<keyword evidence="7 9" id="KW-0472">Membrane</keyword>
<feature type="compositionally biased region" description="Basic and acidic residues" evidence="8">
    <location>
        <begin position="43"/>
        <end position="54"/>
    </location>
</feature>
<dbReference type="Gene3D" id="1.20.58.340">
    <property type="entry name" value="Magnesium transport protein CorA, transmembrane region"/>
    <property type="match status" value="2"/>
</dbReference>
<dbReference type="GeneID" id="28847509"/>
<reference evidence="10 11" key="1">
    <citation type="journal article" date="2016" name="PLoS Pathog.">
        <title>Biosynthesis of antibiotic leucinostatins in bio-control fungus Purpureocillium lilacinum and their inhibition on phytophthora revealed by genome mining.</title>
        <authorList>
            <person name="Wang G."/>
            <person name="Liu Z."/>
            <person name="Lin R."/>
            <person name="Li E."/>
            <person name="Mao Z."/>
            <person name="Ling J."/>
            <person name="Yang Y."/>
            <person name="Yin W.B."/>
            <person name="Xie B."/>
        </authorList>
    </citation>
    <scope>NUCLEOTIDE SEQUENCE [LARGE SCALE GENOMIC DNA]</scope>
    <source>
        <strain evidence="10">170</strain>
    </source>
</reference>
<feature type="transmembrane region" description="Helical" evidence="9">
    <location>
        <begin position="535"/>
        <end position="553"/>
    </location>
</feature>
<proteinExistence type="inferred from homology"/>
<keyword evidence="3" id="KW-0813">Transport</keyword>
<keyword evidence="11" id="KW-1185">Reference proteome</keyword>
<dbReference type="SUPFAM" id="SSF144083">
    <property type="entry name" value="Magnesium transport protein CorA, transmembrane region"/>
    <property type="match status" value="1"/>
</dbReference>
<dbReference type="GO" id="GO:0015087">
    <property type="term" value="F:cobalt ion transmembrane transporter activity"/>
    <property type="evidence" value="ECO:0007669"/>
    <property type="project" value="TreeGrafter"/>
</dbReference>
<organism evidence="10 11">
    <name type="scientific">Pochonia chlamydosporia 170</name>
    <dbReference type="NCBI Taxonomy" id="1380566"/>
    <lineage>
        <taxon>Eukaryota</taxon>
        <taxon>Fungi</taxon>
        <taxon>Dikarya</taxon>
        <taxon>Ascomycota</taxon>
        <taxon>Pezizomycotina</taxon>
        <taxon>Sordariomycetes</taxon>
        <taxon>Hypocreomycetidae</taxon>
        <taxon>Hypocreales</taxon>
        <taxon>Clavicipitaceae</taxon>
        <taxon>Pochonia</taxon>
    </lineage>
</organism>
<evidence type="ECO:0000256" key="1">
    <source>
        <dbReference type="ARBA" id="ARBA00004651"/>
    </source>
</evidence>
<evidence type="ECO:0000313" key="11">
    <source>
        <dbReference type="Proteomes" id="UP000078397"/>
    </source>
</evidence>
<dbReference type="InterPro" id="IPR045863">
    <property type="entry name" value="CorA_TM1_TM2"/>
</dbReference>
<evidence type="ECO:0000313" key="10">
    <source>
        <dbReference type="EMBL" id="OAQ67761.1"/>
    </source>
</evidence>
<feature type="compositionally biased region" description="Basic and acidic residues" evidence="8">
    <location>
        <begin position="1"/>
        <end position="23"/>
    </location>
</feature>
<comment type="similarity">
    <text evidence="2">Belongs to the CorA metal ion transporter (MIT) (TC 1.A.35) family.</text>
</comment>
<evidence type="ECO:0000256" key="4">
    <source>
        <dbReference type="ARBA" id="ARBA00022475"/>
    </source>
</evidence>
<evidence type="ECO:0000256" key="7">
    <source>
        <dbReference type="ARBA" id="ARBA00023136"/>
    </source>
</evidence>
<dbReference type="GO" id="GO:0050897">
    <property type="term" value="F:cobalt ion binding"/>
    <property type="evidence" value="ECO:0007669"/>
    <property type="project" value="TreeGrafter"/>
</dbReference>
<dbReference type="InterPro" id="IPR002523">
    <property type="entry name" value="MgTranspt_CorA/ZnTranspt_ZntB"/>
</dbReference>
<dbReference type="OrthoDB" id="165352at2759"/>
<name>A0A179FRJ7_METCM</name>
<dbReference type="EMBL" id="LSBJ02000003">
    <property type="protein sequence ID" value="OAQ67761.1"/>
    <property type="molecule type" value="Genomic_DNA"/>
</dbReference>
<gene>
    <name evidence="10" type="ORF">VFPPC_04113</name>
</gene>
<dbReference type="Pfam" id="PF01544">
    <property type="entry name" value="CorA"/>
    <property type="match status" value="1"/>
</dbReference>
<accession>A0A179FRJ7</accession>
<feature type="region of interest" description="Disordered" evidence="8">
    <location>
        <begin position="242"/>
        <end position="266"/>
    </location>
</feature>
<comment type="caution">
    <text evidence="10">The sequence shown here is derived from an EMBL/GenBank/DDBJ whole genome shotgun (WGS) entry which is preliminary data.</text>
</comment>
<feature type="region of interest" description="Disordered" evidence="8">
    <location>
        <begin position="1"/>
        <end position="54"/>
    </location>
</feature>
<evidence type="ECO:0000256" key="2">
    <source>
        <dbReference type="ARBA" id="ARBA00009765"/>
    </source>
</evidence>
<dbReference type="GO" id="GO:0015095">
    <property type="term" value="F:magnesium ion transmembrane transporter activity"/>
    <property type="evidence" value="ECO:0007669"/>
    <property type="project" value="TreeGrafter"/>
</dbReference>
<protein>
    <submittedName>
        <fullName evidence="10">CorA family metal ion transporter</fullName>
    </submittedName>
</protein>
<evidence type="ECO:0000256" key="3">
    <source>
        <dbReference type="ARBA" id="ARBA00022448"/>
    </source>
</evidence>
<dbReference type="PANTHER" id="PTHR46494:SF1">
    <property type="entry name" value="CORA FAMILY METAL ION TRANSPORTER (EUROFUNG)"/>
    <property type="match status" value="1"/>
</dbReference>
<feature type="transmembrane region" description="Helical" evidence="9">
    <location>
        <begin position="501"/>
        <end position="523"/>
    </location>
</feature>
<dbReference type="RefSeq" id="XP_018144611.1">
    <property type="nucleotide sequence ID" value="XM_018283515.1"/>
</dbReference>
<dbReference type="SUPFAM" id="SSF143865">
    <property type="entry name" value="CorA soluble domain-like"/>
    <property type="match status" value="1"/>
</dbReference>
<feature type="compositionally biased region" description="Basic and acidic residues" evidence="8">
    <location>
        <begin position="247"/>
        <end position="259"/>
    </location>
</feature>
<dbReference type="InterPro" id="IPR045861">
    <property type="entry name" value="CorA_cytoplasmic_dom"/>
</dbReference>
<keyword evidence="5 9" id="KW-0812">Transmembrane</keyword>
<evidence type="ECO:0000256" key="8">
    <source>
        <dbReference type="SAM" id="MobiDB-lite"/>
    </source>
</evidence>
<comment type="subcellular location">
    <subcellularLocation>
        <location evidence="1">Cell membrane</location>
        <topology evidence="1">Multi-pass membrane protein</topology>
    </subcellularLocation>
</comment>
<dbReference type="AlphaFoldDB" id="A0A179FRJ7"/>
<evidence type="ECO:0000256" key="9">
    <source>
        <dbReference type="SAM" id="Phobius"/>
    </source>
</evidence>
<dbReference type="GO" id="GO:0005886">
    <property type="term" value="C:plasma membrane"/>
    <property type="evidence" value="ECO:0007669"/>
    <property type="project" value="UniProtKB-SubCell"/>
</dbReference>
<keyword evidence="6 9" id="KW-1133">Transmembrane helix</keyword>
<dbReference type="PANTHER" id="PTHR46494">
    <property type="entry name" value="CORA FAMILY METAL ION TRANSPORTER (EUROFUNG)"/>
    <property type="match status" value="1"/>
</dbReference>
<dbReference type="Gene3D" id="3.30.460.20">
    <property type="entry name" value="CorA soluble domain-like"/>
    <property type="match status" value="1"/>
</dbReference>
<evidence type="ECO:0000256" key="5">
    <source>
        <dbReference type="ARBA" id="ARBA00022692"/>
    </source>
</evidence>
<dbReference type="STRING" id="1380566.A0A179FRJ7"/>